<feature type="non-terminal residue" evidence="10">
    <location>
        <position position="1"/>
    </location>
</feature>
<reference evidence="10 11" key="1">
    <citation type="submission" date="2019-09" db="EMBL/GenBank/DDBJ databases">
        <title>Bird 10,000 Genomes (B10K) Project - Family phase.</title>
        <authorList>
            <person name="Zhang G."/>
        </authorList>
    </citation>
    <scope>NUCLEOTIDE SEQUENCE [LARGE SCALE GENOMIC DNA]</scope>
    <source>
        <strain evidence="10">OUT-0059</strain>
        <tissue evidence="10">Muscle</tissue>
    </source>
</reference>
<keyword evidence="4 9" id="KW-0732">Signal</keyword>
<dbReference type="InterPro" id="IPR005468">
    <property type="entry name" value="Avidin/str"/>
</dbReference>
<comment type="similarity">
    <text evidence="2 9">Belongs to the avidin/streptavidin family.</text>
</comment>
<dbReference type="GO" id="GO:0005576">
    <property type="term" value="C:extracellular region"/>
    <property type="evidence" value="ECO:0007669"/>
    <property type="project" value="UniProtKB-SubCell"/>
</dbReference>
<evidence type="ECO:0000256" key="5">
    <source>
        <dbReference type="ARBA" id="ARBA00023157"/>
    </source>
</evidence>
<keyword evidence="5 8" id="KW-1015">Disulfide bond</keyword>
<proteinExistence type="inferred from homology"/>
<evidence type="ECO:0000256" key="6">
    <source>
        <dbReference type="ARBA" id="ARBA00023180"/>
    </source>
</evidence>
<dbReference type="Pfam" id="PF01382">
    <property type="entry name" value="Avidin"/>
    <property type="match status" value="1"/>
</dbReference>
<feature type="non-terminal residue" evidence="10">
    <location>
        <position position="139"/>
    </location>
</feature>
<comment type="subunit">
    <text evidence="9">Homotetramer.</text>
</comment>
<evidence type="ECO:0000256" key="2">
    <source>
        <dbReference type="ARBA" id="ARBA00006297"/>
    </source>
</evidence>
<comment type="function">
    <text evidence="9">Forms a strong non-covalent specific complex with biotin.</text>
</comment>
<organism evidence="10 11">
    <name type="scientific">Xiphorhynchus elegans</name>
    <name type="common">elegant woodcreeper</name>
    <dbReference type="NCBI Taxonomy" id="269412"/>
    <lineage>
        <taxon>Eukaryota</taxon>
        <taxon>Metazoa</taxon>
        <taxon>Chordata</taxon>
        <taxon>Craniata</taxon>
        <taxon>Vertebrata</taxon>
        <taxon>Euteleostomi</taxon>
        <taxon>Archelosauria</taxon>
        <taxon>Archosauria</taxon>
        <taxon>Dinosauria</taxon>
        <taxon>Saurischia</taxon>
        <taxon>Theropoda</taxon>
        <taxon>Coelurosauria</taxon>
        <taxon>Aves</taxon>
        <taxon>Neognathae</taxon>
        <taxon>Neoaves</taxon>
        <taxon>Telluraves</taxon>
        <taxon>Australaves</taxon>
        <taxon>Passeriformes</taxon>
        <taxon>Dendrocolaptidae</taxon>
        <taxon>Xiphorhynchus</taxon>
    </lineage>
</organism>
<feature type="signal peptide" evidence="9">
    <location>
        <begin position="1"/>
        <end position="22"/>
    </location>
</feature>
<feature type="disulfide bond" evidence="8">
    <location>
        <begin position="30"/>
        <end position="109"/>
    </location>
</feature>
<keyword evidence="11" id="KW-1185">Reference proteome</keyword>
<gene>
    <name evidence="10" type="primary">Avd_4</name>
    <name evidence="10" type="ORF">XIPELE_R09966</name>
</gene>
<comment type="caution">
    <text evidence="10">The sequence shown here is derived from an EMBL/GenBank/DDBJ whole genome shotgun (WGS) entry which is preliminary data.</text>
</comment>
<keyword evidence="3 9" id="KW-0964">Secreted</keyword>
<dbReference type="InterPro" id="IPR051764">
    <property type="entry name" value="Avidin/Streptavidin-rel"/>
</dbReference>
<protein>
    <recommendedName>
        <fullName evidence="9">Avidin</fullName>
    </recommendedName>
</protein>
<dbReference type="PRINTS" id="PR00709">
    <property type="entry name" value="AVIDIN"/>
</dbReference>
<evidence type="ECO:0000256" key="4">
    <source>
        <dbReference type="ARBA" id="ARBA00022729"/>
    </source>
</evidence>
<dbReference type="PANTHER" id="PTHR34399:SF3">
    <property type="entry name" value="AVID PROTEIN-RELATED"/>
    <property type="match status" value="1"/>
</dbReference>
<dbReference type="EMBL" id="VZUH01087435">
    <property type="protein sequence ID" value="NXU94435.1"/>
    <property type="molecule type" value="Genomic_DNA"/>
</dbReference>
<dbReference type="PROSITE" id="PS51326">
    <property type="entry name" value="AVIDIN_2"/>
    <property type="match status" value="1"/>
</dbReference>
<dbReference type="InterPro" id="IPR036896">
    <property type="entry name" value="Avidin-like_sf"/>
</dbReference>
<dbReference type="SUPFAM" id="SSF50876">
    <property type="entry name" value="Avidin/streptavidin"/>
    <property type="match status" value="1"/>
</dbReference>
<accession>A0A7L3PT77</accession>
<evidence type="ECO:0000256" key="1">
    <source>
        <dbReference type="ARBA" id="ARBA00004613"/>
    </source>
</evidence>
<dbReference type="PANTHER" id="PTHR34399">
    <property type="entry name" value="AVIDIN-RELATED"/>
    <property type="match status" value="1"/>
</dbReference>
<dbReference type="GO" id="GO:0009374">
    <property type="term" value="F:biotin binding"/>
    <property type="evidence" value="ECO:0007669"/>
    <property type="project" value="UniProtKB-UniRule"/>
</dbReference>
<dbReference type="Gene3D" id="2.40.128.30">
    <property type="entry name" value="Avidin-like"/>
    <property type="match status" value="1"/>
</dbReference>
<sequence length="139" mass="15362">MGQATLFLLVLSLALGVHGLSAQKSPLFQCILAGDWQNDLGSNMTIYHVYEKGSFVGSYSTSVADDPSKIQTSPLLGFQHLTDPIGQPTFGFTVNWTFSEATSVFTGQCFVDENGEEVLKTMWLFRRKENTSLDNWKGT</sequence>
<evidence type="ECO:0000256" key="9">
    <source>
        <dbReference type="RuleBase" id="RU369114"/>
    </source>
</evidence>
<dbReference type="AlphaFoldDB" id="A0A7L3PT77"/>
<name>A0A7L3PT77_9DEND</name>
<evidence type="ECO:0000313" key="11">
    <source>
        <dbReference type="Proteomes" id="UP000551443"/>
    </source>
</evidence>
<evidence type="ECO:0000256" key="8">
    <source>
        <dbReference type="PIRSR" id="PIRSR605468-51"/>
    </source>
</evidence>
<keyword evidence="7 9" id="KW-0092">Biotin</keyword>
<dbReference type="Proteomes" id="UP000551443">
    <property type="component" value="Unassembled WGS sequence"/>
</dbReference>
<dbReference type="InterPro" id="IPR005469">
    <property type="entry name" value="Avidin"/>
</dbReference>
<keyword evidence="6 9" id="KW-0325">Glycoprotein</keyword>
<feature type="chain" id="PRO_5041482516" description="Avidin" evidence="9">
    <location>
        <begin position="23"/>
        <end position="139"/>
    </location>
</feature>
<comment type="subcellular location">
    <subcellularLocation>
        <location evidence="1 9">Secreted</location>
    </subcellularLocation>
</comment>
<evidence type="ECO:0000256" key="3">
    <source>
        <dbReference type="ARBA" id="ARBA00022525"/>
    </source>
</evidence>
<evidence type="ECO:0000256" key="7">
    <source>
        <dbReference type="ARBA" id="ARBA00023267"/>
    </source>
</evidence>
<evidence type="ECO:0000313" key="10">
    <source>
        <dbReference type="EMBL" id="NXU94435.1"/>
    </source>
</evidence>